<keyword evidence="2" id="KW-1185">Reference proteome</keyword>
<organism evidence="1 2">
    <name type="scientific">Haematococcus lacustris</name>
    <name type="common">Green alga</name>
    <name type="synonym">Haematococcus pluvialis</name>
    <dbReference type="NCBI Taxonomy" id="44745"/>
    <lineage>
        <taxon>Eukaryota</taxon>
        <taxon>Viridiplantae</taxon>
        <taxon>Chlorophyta</taxon>
        <taxon>core chlorophytes</taxon>
        <taxon>Chlorophyceae</taxon>
        <taxon>CS clade</taxon>
        <taxon>Chlamydomonadales</taxon>
        <taxon>Haematococcaceae</taxon>
        <taxon>Haematococcus</taxon>
    </lineage>
</organism>
<reference evidence="1 2" key="1">
    <citation type="submission" date="2020-02" db="EMBL/GenBank/DDBJ databases">
        <title>Draft genome sequence of Haematococcus lacustris strain NIES-144.</title>
        <authorList>
            <person name="Morimoto D."/>
            <person name="Nakagawa S."/>
            <person name="Yoshida T."/>
            <person name="Sawayama S."/>
        </authorList>
    </citation>
    <scope>NUCLEOTIDE SEQUENCE [LARGE SCALE GENOMIC DNA]</scope>
    <source>
        <strain evidence="1 2">NIES-144</strain>
    </source>
</reference>
<feature type="non-terminal residue" evidence="1">
    <location>
        <position position="1"/>
    </location>
</feature>
<protein>
    <submittedName>
        <fullName evidence="1">Uncharacterized protein</fullName>
    </submittedName>
</protein>
<evidence type="ECO:0000313" key="1">
    <source>
        <dbReference type="EMBL" id="GFH09073.1"/>
    </source>
</evidence>
<sequence>SSIVLLNGSVSDGGSLEVGGTSKVYLTGAIGGTLAVNLGGISTTFVQGLPGTAIQGSVEGLAKVLFTAGTCSVRSPFQSILGNPFVDPCRKAQAGGPPLVFPTWSCGLQVKGESQCKSDEAVSSPLAPVSVDLSIPTTTTSSG</sequence>
<feature type="non-terminal residue" evidence="1">
    <location>
        <position position="143"/>
    </location>
</feature>
<dbReference type="AlphaFoldDB" id="A0A699YG75"/>
<accession>A0A699YG75</accession>
<dbReference type="EMBL" id="BLLF01000207">
    <property type="protein sequence ID" value="GFH09073.1"/>
    <property type="molecule type" value="Genomic_DNA"/>
</dbReference>
<gene>
    <name evidence="1" type="ORF">HaLaN_04151</name>
</gene>
<name>A0A699YG75_HAELA</name>
<dbReference type="Proteomes" id="UP000485058">
    <property type="component" value="Unassembled WGS sequence"/>
</dbReference>
<proteinExistence type="predicted"/>
<evidence type="ECO:0000313" key="2">
    <source>
        <dbReference type="Proteomes" id="UP000485058"/>
    </source>
</evidence>
<comment type="caution">
    <text evidence="1">The sequence shown here is derived from an EMBL/GenBank/DDBJ whole genome shotgun (WGS) entry which is preliminary data.</text>
</comment>